<dbReference type="PANTHER" id="PTHR44086:SF10">
    <property type="entry name" value="THIOSULFATE SULFURTRANSFERASE_RHODANESE-LIKE DOMAIN-CONTAINING PROTEIN 3"/>
    <property type="match status" value="1"/>
</dbReference>
<name>A0A1B6MES4_9HEMI</name>
<dbReference type="GO" id="GO:0004792">
    <property type="term" value="F:thiosulfate-cyanide sulfurtransferase activity"/>
    <property type="evidence" value="ECO:0007669"/>
    <property type="project" value="TreeGrafter"/>
</dbReference>
<dbReference type="EMBL" id="GEBQ01005509">
    <property type="protein sequence ID" value="JAT34468.1"/>
    <property type="molecule type" value="Transcribed_RNA"/>
</dbReference>
<feature type="domain" description="Rhodanese" evidence="2">
    <location>
        <begin position="79"/>
        <end position="181"/>
    </location>
</feature>
<dbReference type="PANTHER" id="PTHR44086">
    <property type="entry name" value="THIOSULFATE SULFURTRANSFERASE RDL2, MITOCHONDRIAL-RELATED"/>
    <property type="match status" value="1"/>
</dbReference>
<evidence type="ECO:0000259" key="2">
    <source>
        <dbReference type="PROSITE" id="PS50206"/>
    </source>
</evidence>
<evidence type="ECO:0000313" key="3">
    <source>
        <dbReference type="EMBL" id="JAT34468.1"/>
    </source>
</evidence>
<dbReference type="AlphaFoldDB" id="A0A1B6MES4"/>
<dbReference type="GO" id="GO:0005739">
    <property type="term" value="C:mitochondrion"/>
    <property type="evidence" value="ECO:0007669"/>
    <property type="project" value="TreeGrafter"/>
</dbReference>
<gene>
    <name evidence="3" type="ORF">g.9664</name>
</gene>
<dbReference type="PROSITE" id="PS50206">
    <property type="entry name" value="RHODANESE_3"/>
    <property type="match status" value="1"/>
</dbReference>
<protein>
    <recommendedName>
        <fullName evidence="2">Rhodanese domain-containing protein</fullName>
    </recommendedName>
</protein>
<dbReference type="InterPro" id="IPR036873">
    <property type="entry name" value="Rhodanese-like_dom_sf"/>
</dbReference>
<evidence type="ECO:0000256" key="1">
    <source>
        <dbReference type="SAM" id="MobiDB-lite"/>
    </source>
</evidence>
<dbReference type="Gene3D" id="3.40.250.10">
    <property type="entry name" value="Rhodanese-like domain"/>
    <property type="match status" value="1"/>
</dbReference>
<proteinExistence type="predicted"/>
<accession>A0A1B6MES4</accession>
<sequence>MYRLKLLLPNKIFFTKNLSLKWCRNIACPSNTTHSKGNPKGVLSGVTRSRHSMQQPSREIHSSVRADKEIGFEEFEGLQKSGVVVIDVRDYKEIKATGTIPGSLNIPLQQLNNALGKSAQEFQAAFGRSKPSESQQLLFLCQRGVRSKAAMERAVKMGYKNSLSFQGGWEMYSRASRRAER</sequence>
<organism evidence="3">
    <name type="scientific">Graphocephala atropunctata</name>
    <dbReference type="NCBI Taxonomy" id="36148"/>
    <lineage>
        <taxon>Eukaryota</taxon>
        <taxon>Metazoa</taxon>
        <taxon>Ecdysozoa</taxon>
        <taxon>Arthropoda</taxon>
        <taxon>Hexapoda</taxon>
        <taxon>Insecta</taxon>
        <taxon>Pterygota</taxon>
        <taxon>Neoptera</taxon>
        <taxon>Paraneoptera</taxon>
        <taxon>Hemiptera</taxon>
        <taxon>Auchenorrhyncha</taxon>
        <taxon>Membracoidea</taxon>
        <taxon>Cicadellidae</taxon>
        <taxon>Cicadellinae</taxon>
        <taxon>Cicadellini</taxon>
        <taxon>Graphocephala</taxon>
    </lineage>
</organism>
<reference evidence="3" key="1">
    <citation type="submission" date="2015-11" db="EMBL/GenBank/DDBJ databases">
        <title>De novo transcriptome assembly of four potential Pierce s Disease insect vectors from Arizona vineyards.</title>
        <authorList>
            <person name="Tassone E.E."/>
        </authorList>
    </citation>
    <scope>NUCLEOTIDE SEQUENCE</scope>
</reference>
<feature type="region of interest" description="Disordered" evidence="1">
    <location>
        <begin position="33"/>
        <end position="62"/>
    </location>
</feature>
<dbReference type="SMART" id="SM00450">
    <property type="entry name" value="RHOD"/>
    <property type="match status" value="1"/>
</dbReference>
<dbReference type="Pfam" id="PF00581">
    <property type="entry name" value="Rhodanese"/>
    <property type="match status" value="1"/>
</dbReference>
<dbReference type="InterPro" id="IPR001763">
    <property type="entry name" value="Rhodanese-like_dom"/>
</dbReference>
<dbReference type="SUPFAM" id="SSF52821">
    <property type="entry name" value="Rhodanese/Cell cycle control phosphatase"/>
    <property type="match status" value="1"/>
</dbReference>